<keyword evidence="3 5" id="KW-0067">ATP-binding</keyword>
<dbReference type="InterPro" id="IPR001752">
    <property type="entry name" value="Kinesin_motor_dom"/>
</dbReference>
<keyword evidence="5 6" id="KW-0505">Motor protein</keyword>
<feature type="binding site" evidence="5">
    <location>
        <begin position="130"/>
        <end position="137"/>
    </location>
    <ligand>
        <name>ATP</name>
        <dbReference type="ChEBI" id="CHEBI:30616"/>
    </ligand>
</feature>
<dbReference type="PANTHER" id="PTHR24115:SF600">
    <property type="entry name" value="KINESIN-LIKE PROTEIN KIF23"/>
    <property type="match status" value="1"/>
</dbReference>
<evidence type="ECO:0000256" key="6">
    <source>
        <dbReference type="RuleBase" id="RU000394"/>
    </source>
</evidence>
<accession>A0ABQ9EDB4</accession>
<feature type="domain" description="Kinesin motor" evidence="8">
    <location>
        <begin position="42"/>
        <end position="416"/>
    </location>
</feature>
<dbReference type="Gene3D" id="3.40.850.10">
    <property type="entry name" value="Kinesin motor domain"/>
    <property type="match status" value="1"/>
</dbReference>
<feature type="region of interest" description="Disordered" evidence="7">
    <location>
        <begin position="612"/>
        <end position="708"/>
    </location>
</feature>
<evidence type="ECO:0000259" key="8">
    <source>
        <dbReference type="PROSITE" id="PS50067"/>
    </source>
</evidence>
<dbReference type="EMBL" id="JARBDR010000917">
    <property type="protein sequence ID" value="KAJ8303303.1"/>
    <property type="molecule type" value="Genomic_DNA"/>
</dbReference>
<keyword evidence="2 5" id="KW-0547">Nucleotide-binding</keyword>
<evidence type="ECO:0000256" key="5">
    <source>
        <dbReference type="PROSITE-ProRule" id="PRU00283"/>
    </source>
</evidence>
<feature type="compositionally biased region" description="Polar residues" evidence="7">
    <location>
        <begin position="612"/>
        <end position="621"/>
    </location>
</feature>
<dbReference type="Gene3D" id="2.60.40.4330">
    <property type="entry name" value="Kinesin-like protein Kif23, Arf6-interacting domain"/>
    <property type="match status" value="1"/>
</dbReference>
<evidence type="ECO:0000256" key="1">
    <source>
        <dbReference type="ARBA" id="ARBA00004245"/>
    </source>
</evidence>
<evidence type="ECO:0000256" key="7">
    <source>
        <dbReference type="SAM" id="MobiDB-lite"/>
    </source>
</evidence>
<feature type="region of interest" description="Disordered" evidence="7">
    <location>
        <begin position="792"/>
        <end position="817"/>
    </location>
</feature>
<feature type="region of interest" description="Disordered" evidence="7">
    <location>
        <begin position="20"/>
        <end position="40"/>
    </location>
</feature>
<dbReference type="SUPFAM" id="SSF52540">
    <property type="entry name" value="P-loop containing nucleoside triphosphate hydrolases"/>
    <property type="match status" value="1"/>
</dbReference>
<keyword evidence="6" id="KW-0493">Microtubule</keyword>
<evidence type="ECO:0000313" key="9">
    <source>
        <dbReference type="EMBL" id="KAJ8303303.1"/>
    </source>
</evidence>
<proteinExistence type="inferred from homology"/>
<dbReference type="PRINTS" id="PR00380">
    <property type="entry name" value="KINESINHEAVY"/>
</dbReference>
<organism evidence="9 10">
    <name type="scientific">Tegillarca granosa</name>
    <name type="common">Malaysian cockle</name>
    <name type="synonym">Anadara granosa</name>
    <dbReference type="NCBI Taxonomy" id="220873"/>
    <lineage>
        <taxon>Eukaryota</taxon>
        <taxon>Metazoa</taxon>
        <taxon>Spiralia</taxon>
        <taxon>Lophotrochozoa</taxon>
        <taxon>Mollusca</taxon>
        <taxon>Bivalvia</taxon>
        <taxon>Autobranchia</taxon>
        <taxon>Pteriomorphia</taxon>
        <taxon>Arcoida</taxon>
        <taxon>Arcoidea</taxon>
        <taxon>Arcidae</taxon>
        <taxon>Tegillarca</taxon>
    </lineage>
</organism>
<dbReference type="InterPro" id="IPR019821">
    <property type="entry name" value="Kinesin_motor_CS"/>
</dbReference>
<keyword evidence="4" id="KW-0206">Cytoskeleton</keyword>
<dbReference type="Pfam" id="PF00225">
    <property type="entry name" value="Kinesin"/>
    <property type="match status" value="1"/>
</dbReference>
<dbReference type="InterPro" id="IPR038105">
    <property type="entry name" value="Kif23_Arf-bd_sf"/>
</dbReference>
<dbReference type="InterPro" id="IPR027417">
    <property type="entry name" value="P-loop_NTPase"/>
</dbReference>
<protein>
    <recommendedName>
        <fullName evidence="6">Kinesin-like protein</fullName>
    </recommendedName>
</protein>
<evidence type="ECO:0000256" key="3">
    <source>
        <dbReference type="ARBA" id="ARBA00022840"/>
    </source>
</evidence>
<dbReference type="SMART" id="SM00129">
    <property type="entry name" value="KISc"/>
    <property type="match status" value="1"/>
</dbReference>
<sequence>MCAGCFYECAFESTKHQPVNMKAQRGKTPRKKNNQNSNQTDPVEVYCRIRPLDNPDADVCVKPLSTSVVQLVPSENSAAFARTGQLKEYQYTFSYVFDEYTSQKAIFDYVAMPLVEDLIKGKNGLLFTYGITSSGKTYTMTGNPQDQGILPRCLDVLFNSIGGLQAKKYLFKTDKMNGFEVQSEADAMLERQKKDIMPGLTTPKTPMATRNRQGYEFMTDQGRVIDPSKVDDVDEDNNYAVPPQSKILRTDSTDSMYVMNAVEVEIKSADEAFEVLYKGQKRRKVAHTALNAESSRSHSIFNIRLVQAPLDENGQETDNDRVCVSQLSLVDLAGSERGNRTKNAGDRLKEAEILRENQKTGVNKMVPYRDAKLTHLFKNYFDGDGKVRMIVCVNPKSEEYDETIHVMKFSELTQEVQVTRSQQVRFNVGMTPGRRKLNQQQITKDDMEIAKDNVTLLQLENFLDERYKRRELLLTDLAKRQDEFRAVLVDMEREHSTLKTKNDDLQCLLERRDSYIQKLETRLRNLERKQDDASKQLRETEREKRDLDSRLRIEKSENDRLKKDYRTRLEMNNQHWERNLAREKRKIESEYGGQILEKQRKLNMLKSIVNENEQQQQTTPRPGNFRTPAPKPRTYTTPGKIMSARSESDVSSVGVAPQVTPRTRTATGTISSARSMHGLNRAGAPQTTPRTTPVYNPRHRRSKSSSNAEVWLDHRPSGNVELDTVLQPKLKKKKSVSKLEMKDTKEASKYLLTHQEQDSGGEIETKLIKGSVMPTAGGGTAVVFDDVETLKQTSPGTRKRRSSCPQPTDFEGEANNLENESREFKLDKKSVKNHSVIVEIDTRMRI</sequence>
<keyword evidence="4" id="KW-0963">Cytoplasm</keyword>
<feature type="compositionally biased region" description="Basic residues" evidence="7">
    <location>
        <begin position="24"/>
        <end position="33"/>
    </location>
</feature>
<gene>
    <name evidence="9" type="ORF">KUTeg_019699</name>
</gene>
<keyword evidence="10" id="KW-1185">Reference proteome</keyword>
<feature type="region of interest" description="Disordered" evidence="7">
    <location>
        <begin position="527"/>
        <end position="546"/>
    </location>
</feature>
<dbReference type="Pfam" id="PF16540">
    <property type="entry name" value="MKLP1_Arf_bdg"/>
    <property type="match status" value="1"/>
</dbReference>
<evidence type="ECO:0000256" key="4">
    <source>
        <dbReference type="ARBA" id="ARBA00023212"/>
    </source>
</evidence>
<comment type="caution">
    <text evidence="9">The sequence shown here is derived from an EMBL/GenBank/DDBJ whole genome shotgun (WGS) entry which is preliminary data.</text>
</comment>
<dbReference type="PROSITE" id="PS00411">
    <property type="entry name" value="KINESIN_MOTOR_1"/>
    <property type="match status" value="1"/>
</dbReference>
<dbReference type="InterPro" id="IPR027640">
    <property type="entry name" value="Kinesin-like_fam"/>
</dbReference>
<dbReference type="PROSITE" id="PS50067">
    <property type="entry name" value="KINESIN_MOTOR_2"/>
    <property type="match status" value="1"/>
</dbReference>
<evidence type="ECO:0000313" key="10">
    <source>
        <dbReference type="Proteomes" id="UP001217089"/>
    </source>
</evidence>
<dbReference type="Proteomes" id="UP001217089">
    <property type="component" value="Unassembled WGS sequence"/>
</dbReference>
<evidence type="ECO:0000256" key="2">
    <source>
        <dbReference type="ARBA" id="ARBA00022741"/>
    </source>
</evidence>
<comment type="similarity">
    <text evidence="5 6">Belongs to the TRAFAC class myosin-kinesin ATPase superfamily. Kinesin family.</text>
</comment>
<feature type="compositionally biased region" description="Polar residues" evidence="7">
    <location>
        <begin position="660"/>
        <end position="674"/>
    </location>
</feature>
<name>A0ABQ9EDB4_TEGGR</name>
<comment type="subcellular location">
    <subcellularLocation>
        <location evidence="1">Cytoplasm</location>
        <location evidence="1">Cytoskeleton</location>
    </subcellularLocation>
</comment>
<dbReference type="InterPro" id="IPR032384">
    <property type="entry name" value="Kif23_Arf-bd"/>
</dbReference>
<feature type="compositionally biased region" description="Polar residues" evidence="7">
    <location>
        <begin position="685"/>
        <end position="694"/>
    </location>
</feature>
<reference evidence="9 10" key="1">
    <citation type="submission" date="2022-12" db="EMBL/GenBank/DDBJ databases">
        <title>Chromosome-level genome of Tegillarca granosa.</title>
        <authorList>
            <person name="Kim J."/>
        </authorList>
    </citation>
    <scope>NUCLEOTIDE SEQUENCE [LARGE SCALE GENOMIC DNA]</scope>
    <source>
        <strain evidence="9">Teg-2019</strain>
        <tissue evidence="9">Adductor muscle</tissue>
    </source>
</reference>
<dbReference type="InterPro" id="IPR036961">
    <property type="entry name" value="Kinesin_motor_dom_sf"/>
</dbReference>
<dbReference type="PANTHER" id="PTHR24115">
    <property type="entry name" value="KINESIN-RELATED"/>
    <property type="match status" value="1"/>
</dbReference>